<feature type="non-terminal residue" evidence="1">
    <location>
        <position position="83"/>
    </location>
</feature>
<dbReference type="AlphaFoldDB" id="A0A2K3K7T9"/>
<dbReference type="STRING" id="57577.A0A2K3K7T9"/>
<dbReference type="InterPro" id="IPR032675">
    <property type="entry name" value="LRR_dom_sf"/>
</dbReference>
<evidence type="ECO:0000313" key="1">
    <source>
        <dbReference type="EMBL" id="PNX62351.1"/>
    </source>
</evidence>
<reference evidence="1 2" key="1">
    <citation type="journal article" date="2014" name="Am. J. Bot.">
        <title>Genome assembly and annotation for red clover (Trifolium pratense; Fabaceae).</title>
        <authorList>
            <person name="Istvanek J."/>
            <person name="Jaros M."/>
            <person name="Krenek A."/>
            <person name="Repkova J."/>
        </authorList>
    </citation>
    <scope>NUCLEOTIDE SEQUENCE [LARGE SCALE GENOMIC DNA]</scope>
    <source>
        <strain evidence="2">cv. Tatra</strain>
        <tissue evidence="1">Young leaves</tissue>
    </source>
</reference>
<comment type="caution">
    <text evidence="1">The sequence shown here is derived from an EMBL/GenBank/DDBJ whole genome shotgun (WGS) entry which is preliminary data.</text>
</comment>
<proteinExistence type="predicted"/>
<sequence>MYADHLEMLSIAFAGESDKGMLNVTVGACKTLAWKMPRLNVEIFNESEQADCYMEGGQRVEKIYLYRTVAGKREDAPEYLSTL</sequence>
<name>A0A2K3K7T9_TRIPR</name>
<dbReference type="EMBL" id="ASHM01087558">
    <property type="protein sequence ID" value="PNX62351.1"/>
    <property type="molecule type" value="Genomic_DNA"/>
</dbReference>
<dbReference type="Proteomes" id="UP000236291">
    <property type="component" value="Unassembled WGS sequence"/>
</dbReference>
<gene>
    <name evidence="1" type="ORF">L195_g052937</name>
</gene>
<organism evidence="1 2">
    <name type="scientific">Trifolium pratense</name>
    <name type="common">Red clover</name>
    <dbReference type="NCBI Taxonomy" id="57577"/>
    <lineage>
        <taxon>Eukaryota</taxon>
        <taxon>Viridiplantae</taxon>
        <taxon>Streptophyta</taxon>
        <taxon>Embryophyta</taxon>
        <taxon>Tracheophyta</taxon>
        <taxon>Spermatophyta</taxon>
        <taxon>Magnoliopsida</taxon>
        <taxon>eudicotyledons</taxon>
        <taxon>Gunneridae</taxon>
        <taxon>Pentapetalae</taxon>
        <taxon>rosids</taxon>
        <taxon>fabids</taxon>
        <taxon>Fabales</taxon>
        <taxon>Fabaceae</taxon>
        <taxon>Papilionoideae</taxon>
        <taxon>50 kb inversion clade</taxon>
        <taxon>NPAAA clade</taxon>
        <taxon>Hologalegina</taxon>
        <taxon>IRL clade</taxon>
        <taxon>Trifolieae</taxon>
        <taxon>Trifolium</taxon>
    </lineage>
</organism>
<protein>
    <submittedName>
        <fullName evidence="1">Protein auxin signaling F-box 2-like</fullName>
    </submittedName>
</protein>
<dbReference type="Gene3D" id="3.80.10.10">
    <property type="entry name" value="Ribonuclease Inhibitor"/>
    <property type="match status" value="1"/>
</dbReference>
<reference evidence="1 2" key="2">
    <citation type="journal article" date="2017" name="Front. Plant Sci.">
        <title>Gene Classification and Mining of Molecular Markers Useful in Red Clover (Trifolium pratense) Breeding.</title>
        <authorList>
            <person name="Istvanek J."/>
            <person name="Dluhosova J."/>
            <person name="Dluhos P."/>
            <person name="Patkova L."/>
            <person name="Nedelnik J."/>
            <person name="Repkova J."/>
        </authorList>
    </citation>
    <scope>NUCLEOTIDE SEQUENCE [LARGE SCALE GENOMIC DNA]</scope>
    <source>
        <strain evidence="2">cv. Tatra</strain>
        <tissue evidence="1">Young leaves</tissue>
    </source>
</reference>
<accession>A0A2K3K7T9</accession>
<evidence type="ECO:0000313" key="2">
    <source>
        <dbReference type="Proteomes" id="UP000236291"/>
    </source>
</evidence>